<evidence type="ECO:0000256" key="3">
    <source>
        <dbReference type="ARBA" id="ARBA00022475"/>
    </source>
</evidence>
<keyword evidence="7 8" id="KW-0472">Membrane</keyword>
<dbReference type="NCBIfam" id="TIGR03426">
    <property type="entry name" value="shape_MreD"/>
    <property type="match status" value="1"/>
</dbReference>
<protein>
    <submittedName>
        <fullName evidence="9">Rod shape-determining protein MreD</fullName>
    </submittedName>
</protein>
<evidence type="ECO:0000256" key="4">
    <source>
        <dbReference type="ARBA" id="ARBA00022692"/>
    </source>
</evidence>
<evidence type="ECO:0000256" key="8">
    <source>
        <dbReference type="SAM" id="Phobius"/>
    </source>
</evidence>
<name>A0A4R6BEK6_9STAP</name>
<reference evidence="9 10" key="1">
    <citation type="submission" date="2019-01" db="EMBL/GenBank/DDBJ databases">
        <title>Draft genome sequences of the type strains of six Macrococcus species.</title>
        <authorList>
            <person name="Mazhar S."/>
            <person name="Altermann E."/>
            <person name="Hill C."/>
            <person name="Mcauliffe O."/>
        </authorList>
    </citation>
    <scope>NUCLEOTIDE SEQUENCE [LARGE SCALE GENOMIC DNA]</scope>
    <source>
        <strain evidence="9 10">CCM4811</strain>
    </source>
</reference>
<dbReference type="Pfam" id="PF04093">
    <property type="entry name" value="MreD"/>
    <property type="match status" value="1"/>
</dbReference>
<evidence type="ECO:0000313" key="10">
    <source>
        <dbReference type="Proteomes" id="UP000295310"/>
    </source>
</evidence>
<sequence>MQYLIISGIAVVLFYLDTLINSLMPVGSFFFTSHLLFIYLLILSVYKHSSVAMTMGIVFGIISDVYLSTIYGIYTFGYIACIMLMSRLFNVFYKDTAVMISLLIGFVLFFEVVFYAIYRILYSTSHGLIYFIFHHGLPSALINFVLIFVLFPTVLKILNRSDY</sequence>
<dbReference type="OrthoDB" id="2418071at2"/>
<organism evidence="9 10">
    <name type="scientific">Macrococcus brunensis</name>
    <dbReference type="NCBI Taxonomy" id="198483"/>
    <lineage>
        <taxon>Bacteria</taxon>
        <taxon>Bacillati</taxon>
        <taxon>Bacillota</taxon>
        <taxon>Bacilli</taxon>
        <taxon>Bacillales</taxon>
        <taxon>Staphylococcaceae</taxon>
        <taxon>Macrococcus</taxon>
    </lineage>
</organism>
<dbReference type="Proteomes" id="UP000295310">
    <property type="component" value="Unassembled WGS sequence"/>
</dbReference>
<dbReference type="RefSeq" id="WP_133431693.1">
    <property type="nucleotide sequence ID" value="NZ_CP092172.1"/>
</dbReference>
<dbReference type="InterPro" id="IPR007227">
    <property type="entry name" value="Cell_shape_determining_MreD"/>
</dbReference>
<keyword evidence="6 8" id="KW-1133">Transmembrane helix</keyword>
<keyword evidence="3" id="KW-1003">Cell membrane</keyword>
<gene>
    <name evidence="9" type="primary">mreD</name>
    <name evidence="9" type="ORF">ERX27_04780</name>
</gene>
<dbReference type="GO" id="GO:0008360">
    <property type="term" value="P:regulation of cell shape"/>
    <property type="evidence" value="ECO:0007669"/>
    <property type="project" value="UniProtKB-KW"/>
</dbReference>
<comment type="caution">
    <text evidence="9">The sequence shown here is derived from an EMBL/GenBank/DDBJ whole genome shotgun (WGS) entry which is preliminary data.</text>
</comment>
<dbReference type="GO" id="GO:0005886">
    <property type="term" value="C:plasma membrane"/>
    <property type="evidence" value="ECO:0007669"/>
    <property type="project" value="UniProtKB-SubCell"/>
</dbReference>
<accession>A0A4R6BEK6</accession>
<feature type="transmembrane region" description="Helical" evidence="8">
    <location>
        <begin position="97"/>
        <end position="121"/>
    </location>
</feature>
<keyword evidence="10" id="KW-1185">Reference proteome</keyword>
<comment type="subcellular location">
    <subcellularLocation>
        <location evidence="1">Cell membrane</location>
        <topology evidence="1">Multi-pass membrane protein</topology>
    </subcellularLocation>
</comment>
<keyword evidence="4 8" id="KW-0812">Transmembrane</keyword>
<dbReference type="AlphaFoldDB" id="A0A4R6BEK6"/>
<feature type="transmembrane region" description="Helical" evidence="8">
    <location>
        <begin position="65"/>
        <end position="85"/>
    </location>
</feature>
<keyword evidence="5" id="KW-0133">Cell shape</keyword>
<comment type="similarity">
    <text evidence="2">Belongs to the MreD family.</text>
</comment>
<evidence type="ECO:0000256" key="2">
    <source>
        <dbReference type="ARBA" id="ARBA00007776"/>
    </source>
</evidence>
<evidence type="ECO:0000256" key="5">
    <source>
        <dbReference type="ARBA" id="ARBA00022960"/>
    </source>
</evidence>
<evidence type="ECO:0000256" key="7">
    <source>
        <dbReference type="ARBA" id="ARBA00023136"/>
    </source>
</evidence>
<proteinExistence type="inferred from homology"/>
<evidence type="ECO:0000256" key="1">
    <source>
        <dbReference type="ARBA" id="ARBA00004651"/>
    </source>
</evidence>
<evidence type="ECO:0000256" key="6">
    <source>
        <dbReference type="ARBA" id="ARBA00022989"/>
    </source>
</evidence>
<evidence type="ECO:0000313" key="9">
    <source>
        <dbReference type="EMBL" id="TDL98215.1"/>
    </source>
</evidence>
<dbReference type="EMBL" id="SCWA01000006">
    <property type="protein sequence ID" value="TDL98215.1"/>
    <property type="molecule type" value="Genomic_DNA"/>
</dbReference>
<feature type="transmembrane region" description="Helical" evidence="8">
    <location>
        <begin position="127"/>
        <end position="151"/>
    </location>
</feature>